<evidence type="ECO:0000256" key="4">
    <source>
        <dbReference type="ARBA" id="ARBA00019403"/>
    </source>
</evidence>
<dbReference type="InterPro" id="IPR051536">
    <property type="entry name" value="UDG_Type-4/5"/>
</dbReference>
<dbReference type="Proteomes" id="UP000778970">
    <property type="component" value="Unassembled WGS sequence"/>
</dbReference>
<evidence type="ECO:0000313" key="14">
    <source>
        <dbReference type="EMBL" id="MBK1698281.1"/>
    </source>
</evidence>
<reference evidence="14" key="1">
    <citation type="submission" date="2017-08" db="EMBL/GenBank/DDBJ databases">
        <authorList>
            <person name="Imhoff J.F."/>
            <person name="Rahn T."/>
            <person name="Kuenzel S."/>
            <person name="Neulinger S.C."/>
        </authorList>
    </citation>
    <scope>NUCLEOTIDE SEQUENCE</scope>
    <source>
        <strain evidence="14">DSM 9154</strain>
    </source>
</reference>
<dbReference type="GO" id="GO:0046872">
    <property type="term" value="F:metal ion binding"/>
    <property type="evidence" value="ECO:0007669"/>
    <property type="project" value="UniProtKB-KW"/>
</dbReference>
<evidence type="ECO:0000256" key="6">
    <source>
        <dbReference type="ARBA" id="ARBA00022723"/>
    </source>
</evidence>
<organism evidence="14 15">
    <name type="scientific">Rhodovibrio salinarum</name>
    <dbReference type="NCBI Taxonomy" id="1087"/>
    <lineage>
        <taxon>Bacteria</taxon>
        <taxon>Pseudomonadati</taxon>
        <taxon>Pseudomonadota</taxon>
        <taxon>Alphaproteobacteria</taxon>
        <taxon>Rhodospirillales</taxon>
        <taxon>Rhodovibrionaceae</taxon>
        <taxon>Rhodovibrio</taxon>
    </lineage>
</organism>
<dbReference type="GO" id="GO:0006281">
    <property type="term" value="P:DNA repair"/>
    <property type="evidence" value="ECO:0007669"/>
    <property type="project" value="UniProtKB-KW"/>
</dbReference>
<keyword evidence="7" id="KW-0227">DNA damage</keyword>
<evidence type="ECO:0000256" key="3">
    <source>
        <dbReference type="ARBA" id="ARBA00012030"/>
    </source>
</evidence>
<dbReference type="NCBIfam" id="TIGR00758">
    <property type="entry name" value="UDG_fam4"/>
    <property type="match status" value="1"/>
</dbReference>
<evidence type="ECO:0000256" key="9">
    <source>
        <dbReference type="ARBA" id="ARBA00023004"/>
    </source>
</evidence>
<dbReference type="EMBL" id="NRRE01000027">
    <property type="protein sequence ID" value="MBK1698281.1"/>
    <property type="molecule type" value="Genomic_DNA"/>
</dbReference>
<dbReference type="PANTHER" id="PTHR33693">
    <property type="entry name" value="TYPE-5 URACIL-DNA GLYCOSYLASE"/>
    <property type="match status" value="1"/>
</dbReference>
<keyword evidence="6" id="KW-0479">Metal-binding</keyword>
<feature type="region of interest" description="Disordered" evidence="12">
    <location>
        <begin position="48"/>
        <end position="126"/>
    </location>
</feature>
<keyword evidence="9" id="KW-0408">Iron</keyword>
<comment type="catalytic activity">
    <reaction evidence="1">
        <text>Hydrolyzes single-stranded DNA or mismatched double-stranded DNA and polynucleotides, releasing free uracil.</text>
        <dbReference type="EC" id="3.2.2.27"/>
    </reaction>
</comment>
<dbReference type="PANTHER" id="PTHR33693:SF1">
    <property type="entry name" value="TYPE-4 URACIL-DNA GLYCOSYLASE"/>
    <property type="match status" value="1"/>
</dbReference>
<protein>
    <recommendedName>
        <fullName evidence="4">Type-4 uracil-DNA glycosylase</fullName>
        <ecNumber evidence="3">3.2.2.27</ecNumber>
    </recommendedName>
</protein>
<dbReference type="SMART" id="SM00987">
    <property type="entry name" value="UreE_C"/>
    <property type="match status" value="1"/>
</dbReference>
<gene>
    <name evidence="14" type="ORF">CKO21_13615</name>
</gene>
<evidence type="ECO:0000256" key="2">
    <source>
        <dbReference type="ARBA" id="ARBA00006521"/>
    </source>
</evidence>
<evidence type="ECO:0000256" key="10">
    <source>
        <dbReference type="ARBA" id="ARBA00023014"/>
    </source>
</evidence>
<dbReference type="InterPro" id="IPR005273">
    <property type="entry name" value="Ura-DNA_glyco_family4"/>
</dbReference>
<dbReference type="CDD" id="cd10030">
    <property type="entry name" value="UDG-F4_TTUDGA_SPO1dp_like"/>
    <property type="match status" value="1"/>
</dbReference>
<dbReference type="SMART" id="SM00986">
    <property type="entry name" value="UDG"/>
    <property type="match status" value="1"/>
</dbReference>
<evidence type="ECO:0000256" key="8">
    <source>
        <dbReference type="ARBA" id="ARBA00022801"/>
    </source>
</evidence>
<dbReference type="Pfam" id="PF03167">
    <property type="entry name" value="UDG"/>
    <property type="match status" value="1"/>
</dbReference>
<keyword evidence="8" id="KW-0378">Hydrolase</keyword>
<dbReference type="GO" id="GO:0004844">
    <property type="term" value="F:uracil DNA N-glycosylase activity"/>
    <property type="evidence" value="ECO:0007669"/>
    <property type="project" value="UniProtKB-EC"/>
</dbReference>
<keyword evidence="10" id="KW-0411">Iron-sulfur</keyword>
<comment type="similarity">
    <text evidence="2">Belongs to the uracil-DNA glycosylase (UDG) superfamily. Type 4 (UDGa) family.</text>
</comment>
<comment type="caution">
    <text evidence="14">The sequence shown here is derived from an EMBL/GenBank/DDBJ whole genome shotgun (WGS) entry which is preliminary data.</text>
</comment>
<keyword evidence="11" id="KW-0234">DNA repair</keyword>
<feature type="domain" description="Uracil-DNA glycosylase-like" evidence="13">
    <location>
        <begin position="172"/>
        <end position="325"/>
    </location>
</feature>
<evidence type="ECO:0000256" key="1">
    <source>
        <dbReference type="ARBA" id="ARBA00001400"/>
    </source>
</evidence>
<evidence type="ECO:0000256" key="11">
    <source>
        <dbReference type="ARBA" id="ARBA00023204"/>
    </source>
</evidence>
<name>A0A934QK09_9PROT</name>
<evidence type="ECO:0000256" key="5">
    <source>
        <dbReference type="ARBA" id="ARBA00022485"/>
    </source>
</evidence>
<evidence type="ECO:0000313" key="15">
    <source>
        <dbReference type="Proteomes" id="UP000778970"/>
    </source>
</evidence>
<feature type="compositionally biased region" description="Low complexity" evidence="12">
    <location>
        <begin position="81"/>
        <end position="110"/>
    </location>
</feature>
<dbReference type="Gene3D" id="3.40.470.10">
    <property type="entry name" value="Uracil-DNA glycosylase-like domain"/>
    <property type="match status" value="1"/>
</dbReference>
<sequence length="339" mass="36021">MSQPPHDEPPSPDGDVPHAAARAALDWLITAGADEAILDTPVDRYAAAREAKAARAAARQQQAATGTSSTPSPSTAPPSQQPSATSKPATEPRQPAGQPAAAPAQQPGTAGRKRGEMPPVWRPKGGELKTAEQTLATARDLAAQATTLEALRDALAEYDGCALKQTATNLVFADGNPEARVMIVGEAPGADEDRQGKPFVGVSGQLLDRMLSWIGFSRADNVYISNVLFWRPPGNRTPTPAEVAACLPFVERHIALKQPDYLILSGGSSAKTLLSKTEGVLKLRGRWFSYQNPEMGTPVPALVTLHPAYLLRQPAAKRQAWRDLLSFKTAFDAGTDPTV</sequence>
<reference evidence="14" key="2">
    <citation type="journal article" date="2020" name="Microorganisms">
        <title>Osmotic Adaptation and Compatible Solute Biosynthesis of Phototrophic Bacteria as Revealed from Genome Analyses.</title>
        <authorList>
            <person name="Imhoff J.F."/>
            <person name="Rahn T."/>
            <person name="Kunzel S."/>
            <person name="Keller A."/>
            <person name="Neulinger S.C."/>
        </authorList>
    </citation>
    <scope>NUCLEOTIDE SEQUENCE</scope>
    <source>
        <strain evidence="14">DSM 9154</strain>
    </source>
</reference>
<feature type="compositionally biased region" description="Low complexity" evidence="12">
    <location>
        <begin position="54"/>
        <end position="73"/>
    </location>
</feature>
<dbReference type="RefSeq" id="WP_081728640.1">
    <property type="nucleotide sequence ID" value="NZ_NRRE01000027.1"/>
</dbReference>
<evidence type="ECO:0000256" key="12">
    <source>
        <dbReference type="SAM" id="MobiDB-lite"/>
    </source>
</evidence>
<dbReference type="AlphaFoldDB" id="A0A934QK09"/>
<evidence type="ECO:0000256" key="7">
    <source>
        <dbReference type="ARBA" id="ARBA00022763"/>
    </source>
</evidence>
<proteinExistence type="inferred from homology"/>
<dbReference type="EC" id="3.2.2.27" evidence="3"/>
<dbReference type="SUPFAM" id="SSF52141">
    <property type="entry name" value="Uracil-DNA glycosylase-like"/>
    <property type="match status" value="1"/>
</dbReference>
<keyword evidence="5" id="KW-0004">4Fe-4S</keyword>
<evidence type="ECO:0000259" key="13">
    <source>
        <dbReference type="SMART" id="SM00986"/>
    </source>
</evidence>
<keyword evidence="15" id="KW-1185">Reference proteome</keyword>
<dbReference type="InterPro" id="IPR036895">
    <property type="entry name" value="Uracil-DNA_glycosylase-like_sf"/>
</dbReference>
<dbReference type="InterPro" id="IPR005122">
    <property type="entry name" value="Uracil-DNA_glycosylase-like"/>
</dbReference>
<accession>A0A934QK09</accession>
<dbReference type="GO" id="GO:0051539">
    <property type="term" value="F:4 iron, 4 sulfur cluster binding"/>
    <property type="evidence" value="ECO:0007669"/>
    <property type="project" value="UniProtKB-KW"/>
</dbReference>